<comment type="similarity">
    <text evidence="10">Belongs to the glycosyltransferase 28 family. MurG subfamily.</text>
</comment>
<dbReference type="GO" id="GO:0050511">
    <property type="term" value="F:undecaprenyldiphospho-muramoylpentapeptide beta-N-acetylglucosaminyltransferase activity"/>
    <property type="evidence" value="ECO:0007669"/>
    <property type="project" value="UniProtKB-UniRule"/>
</dbReference>
<keyword evidence="7 10" id="KW-0472">Membrane</keyword>
<dbReference type="Gene3D" id="3.40.50.2000">
    <property type="entry name" value="Glycogen Phosphorylase B"/>
    <property type="match status" value="2"/>
</dbReference>
<feature type="binding site" evidence="10">
    <location>
        <position position="127"/>
    </location>
    <ligand>
        <name>UDP-N-acetyl-alpha-D-glucosamine</name>
        <dbReference type="ChEBI" id="CHEBI:57705"/>
    </ligand>
</feature>
<dbReference type="STRING" id="1123029.SAMN02745172_01255"/>
<keyword evidence="1 10" id="KW-1003">Cell membrane</keyword>
<dbReference type="Pfam" id="PF03033">
    <property type="entry name" value="Glyco_transf_28"/>
    <property type="match status" value="1"/>
</dbReference>
<dbReference type="OrthoDB" id="9808936at2"/>
<dbReference type="SUPFAM" id="SSF53756">
    <property type="entry name" value="UDP-Glycosyltransferase/glycogen phosphorylase"/>
    <property type="match status" value="1"/>
</dbReference>
<dbReference type="AlphaFoldDB" id="A0A1M7ZDT6"/>
<reference evidence="13 14" key="1">
    <citation type="submission" date="2016-12" db="EMBL/GenBank/DDBJ databases">
        <authorList>
            <person name="Song W.-J."/>
            <person name="Kurnit D.M."/>
        </authorList>
    </citation>
    <scope>NUCLEOTIDE SEQUENCE [LARGE SCALE GENOMIC DNA]</scope>
    <source>
        <strain evidence="13 14">DSM 19599</strain>
    </source>
</reference>
<accession>A0A1M7ZDT6</accession>
<dbReference type="Pfam" id="PF04101">
    <property type="entry name" value="Glyco_tran_28_C"/>
    <property type="match status" value="1"/>
</dbReference>
<protein>
    <recommendedName>
        <fullName evidence="10">UDP-N-acetylglucosamine--N-acetylmuramyl-(pentapeptide) pyrophosphoryl-undecaprenol N-acetylglucosamine transferase</fullName>
        <ecNumber evidence="10">2.4.1.227</ecNumber>
    </recommendedName>
    <alternativeName>
        <fullName evidence="10">Undecaprenyl-PP-MurNAc-pentapeptide-UDPGlcNAc GlcNAc transferase</fullName>
    </alternativeName>
</protein>
<evidence type="ECO:0000259" key="11">
    <source>
        <dbReference type="Pfam" id="PF03033"/>
    </source>
</evidence>
<feature type="binding site" evidence="10">
    <location>
        <position position="197"/>
    </location>
    <ligand>
        <name>UDP-N-acetyl-alpha-D-glucosamine</name>
        <dbReference type="ChEBI" id="CHEBI:57705"/>
    </ligand>
</feature>
<comment type="caution">
    <text evidence="10">Lacks conserved residue(s) required for the propagation of feature annotation.</text>
</comment>
<keyword evidence="3 10" id="KW-0328">Glycosyltransferase</keyword>
<evidence type="ECO:0000256" key="3">
    <source>
        <dbReference type="ARBA" id="ARBA00022676"/>
    </source>
</evidence>
<evidence type="ECO:0000256" key="5">
    <source>
        <dbReference type="ARBA" id="ARBA00022960"/>
    </source>
</evidence>
<dbReference type="InterPro" id="IPR007235">
    <property type="entry name" value="Glyco_trans_28_C"/>
</dbReference>
<gene>
    <name evidence="10" type="primary">murG</name>
    <name evidence="13" type="ORF">SAMN02745172_01255</name>
</gene>
<dbReference type="GO" id="GO:0051301">
    <property type="term" value="P:cell division"/>
    <property type="evidence" value="ECO:0007669"/>
    <property type="project" value="UniProtKB-KW"/>
</dbReference>
<evidence type="ECO:0000256" key="10">
    <source>
        <dbReference type="HAMAP-Rule" id="MF_00033"/>
    </source>
</evidence>
<dbReference type="GO" id="GO:0008360">
    <property type="term" value="P:regulation of cell shape"/>
    <property type="evidence" value="ECO:0007669"/>
    <property type="project" value="UniProtKB-KW"/>
</dbReference>
<dbReference type="CDD" id="cd03785">
    <property type="entry name" value="GT28_MurG"/>
    <property type="match status" value="1"/>
</dbReference>
<dbReference type="PANTHER" id="PTHR21015">
    <property type="entry name" value="UDP-N-ACETYLGLUCOSAMINE--N-ACETYLMURAMYL-(PENTAPEPTIDE) PYROPHOSPHORYL-UNDECAPRENOL N-ACETYLGLUCOSAMINE TRANSFERASE 1"/>
    <property type="match status" value="1"/>
</dbReference>
<dbReference type="InterPro" id="IPR004276">
    <property type="entry name" value="GlycoTrans_28_N"/>
</dbReference>
<evidence type="ECO:0000256" key="9">
    <source>
        <dbReference type="ARBA" id="ARBA00023316"/>
    </source>
</evidence>
<keyword evidence="8 10" id="KW-0131">Cell cycle</keyword>
<evidence type="ECO:0000256" key="1">
    <source>
        <dbReference type="ARBA" id="ARBA00022475"/>
    </source>
</evidence>
<keyword evidence="5 10" id="KW-0133">Cell shape</keyword>
<evidence type="ECO:0000256" key="2">
    <source>
        <dbReference type="ARBA" id="ARBA00022618"/>
    </source>
</evidence>
<dbReference type="GO" id="GO:0005975">
    <property type="term" value="P:carbohydrate metabolic process"/>
    <property type="evidence" value="ECO:0007669"/>
    <property type="project" value="InterPro"/>
</dbReference>
<evidence type="ECO:0000256" key="7">
    <source>
        <dbReference type="ARBA" id="ARBA00023136"/>
    </source>
</evidence>
<dbReference type="Proteomes" id="UP000186406">
    <property type="component" value="Unassembled WGS sequence"/>
</dbReference>
<comment type="pathway">
    <text evidence="10">Cell wall biogenesis; peptidoglycan biosynthesis.</text>
</comment>
<keyword evidence="4 10" id="KW-0808">Transferase</keyword>
<dbReference type="InterPro" id="IPR006009">
    <property type="entry name" value="GlcNAc_MurG"/>
</dbReference>
<dbReference type="EC" id="2.4.1.227" evidence="10"/>
<feature type="domain" description="Glycosyltransferase family 28 N-terminal" evidence="11">
    <location>
        <begin position="9"/>
        <end position="145"/>
    </location>
</feature>
<feature type="binding site" evidence="10">
    <location>
        <position position="169"/>
    </location>
    <ligand>
        <name>UDP-N-acetyl-alpha-D-glucosamine</name>
        <dbReference type="ChEBI" id="CHEBI:57705"/>
    </ligand>
</feature>
<keyword evidence="6 10" id="KW-0573">Peptidoglycan synthesis</keyword>
<dbReference type="UniPathway" id="UPA00219"/>
<dbReference type="EMBL" id="FRXO01000002">
    <property type="protein sequence ID" value="SHO63050.1"/>
    <property type="molecule type" value="Genomic_DNA"/>
</dbReference>
<sequence>MIDAAKGTVLLAAGGTGGHLFPAESLAHALTARGWTIDLVTDERADKYGTAFPARKVHIVSAATVTGRSPLALAKTAAGLGLGFLQSLKVIGAVKPAVAVGFGGYPTVPPLFAASVRGVPTILHEQNAVIGWGNRILAKRATRIATGFASPKGTEAWASKLVLTGNPVRPAVIAAAAVPYSAPTSDGAFNLLVFGGSQGARVFADLVPPALERLDPVLRARIRLTQQVRPEDIGRVTAAYAAMGIAAEIAPFFTDLPARIAASHLVVCRSGASSVAELSVIGRPSILVPLPHARDQDQAVNAAVLAGVGAAWPIPQGDLSADPDRLAREISTLAGAPGRLAEAAAAARGIAMPDAVARLADLVEETARRRPNGARIP</sequence>
<evidence type="ECO:0000313" key="14">
    <source>
        <dbReference type="Proteomes" id="UP000186406"/>
    </source>
</evidence>
<evidence type="ECO:0000259" key="12">
    <source>
        <dbReference type="Pfam" id="PF04101"/>
    </source>
</evidence>
<comment type="subcellular location">
    <subcellularLocation>
        <location evidence="10">Cell membrane</location>
        <topology evidence="10">Peripheral membrane protein</topology>
        <orientation evidence="10">Cytoplasmic side</orientation>
    </subcellularLocation>
</comment>
<organism evidence="13 14">
    <name type="scientific">Pseudoxanthobacter soli DSM 19599</name>
    <dbReference type="NCBI Taxonomy" id="1123029"/>
    <lineage>
        <taxon>Bacteria</taxon>
        <taxon>Pseudomonadati</taxon>
        <taxon>Pseudomonadota</taxon>
        <taxon>Alphaproteobacteria</taxon>
        <taxon>Hyphomicrobiales</taxon>
        <taxon>Segnochrobactraceae</taxon>
        <taxon>Pseudoxanthobacter</taxon>
    </lineage>
</organism>
<feature type="binding site" evidence="10">
    <location>
        <begin position="16"/>
        <end position="18"/>
    </location>
    <ligand>
        <name>UDP-N-acetyl-alpha-D-glucosamine</name>
        <dbReference type="ChEBI" id="CHEBI:57705"/>
    </ligand>
</feature>
<keyword evidence="2 10" id="KW-0132">Cell division</keyword>
<keyword evidence="9 10" id="KW-0961">Cell wall biogenesis/degradation</keyword>
<evidence type="ECO:0000256" key="6">
    <source>
        <dbReference type="ARBA" id="ARBA00022984"/>
    </source>
</evidence>
<dbReference type="GO" id="GO:0071555">
    <property type="term" value="P:cell wall organization"/>
    <property type="evidence" value="ECO:0007669"/>
    <property type="project" value="UniProtKB-KW"/>
</dbReference>
<comment type="catalytic activity">
    <reaction evidence="10">
        <text>di-trans,octa-cis-undecaprenyl diphospho-N-acetyl-alpha-D-muramoyl-L-alanyl-D-glutamyl-meso-2,6-diaminopimeloyl-D-alanyl-D-alanine + UDP-N-acetyl-alpha-D-glucosamine = di-trans,octa-cis-undecaprenyl diphospho-[N-acetyl-alpha-D-glucosaminyl-(1-&gt;4)]-N-acetyl-alpha-D-muramoyl-L-alanyl-D-glutamyl-meso-2,6-diaminopimeloyl-D-alanyl-D-alanine + UDP + H(+)</text>
        <dbReference type="Rhea" id="RHEA:31227"/>
        <dbReference type="ChEBI" id="CHEBI:15378"/>
        <dbReference type="ChEBI" id="CHEBI:57705"/>
        <dbReference type="ChEBI" id="CHEBI:58223"/>
        <dbReference type="ChEBI" id="CHEBI:61387"/>
        <dbReference type="ChEBI" id="CHEBI:61388"/>
        <dbReference type="EC" id="2.4.1.227"/>
    </reaction>
</comment>
<proteinExistence type="inferred from homology"/>
<dbReference type="HAMAP" id="MF_00033">
    <property type="entry name" value="MurG"/>
    <property type="match status" value="1"/>
</dbReference>
<feature type="binding site" evidence="10">
    <location>
        <position position="298"/>
    </location>
    <ligand>
        <name>UDP-N-acetyl-alpha-D-glucosamine</name>
        <dbReference type="ChEBI" id="CHEBI:57705"/>
    </ligand>
</feature>
<dbReference type="GO" id="GO:0051991">
    <property type="term" value="F:UDP-N-acetyl-D-glucosamine:N-acetylmuramoyl-L-alanyl-D-glutamyl-meso-2,6-diaminopimelyl-D-alanyl-D-alanine-diphosphoundecaprenol 4-beta-N-acetylglucosaminlytransferase activity"/>
    <property type="evidence" value="ECO:0007669"/>
    <property type="project" value="RHEA"/>
</dbReference>
<name>A0A1M7ZDT6_9HYPH</name>
<dbReference type="GO" id="GO:0009252">
    <property type="term" value="P:peptidoglycan biosynthetic process"/>
    <property type="evidence" value="ECO:0007669"/>
    <property type="project" value="UniProtKB-UniRule"/>
</dbReference>
<dbReference type="GO" id="GO:0005886">
    <property type="term" value="C:plasma membrane"/>
    <property type="evidence" value="ECO:0007669"/>
    <property type="project" value="UniProtKB-SubCell"/>
</dbReference>
<evidence type="ECO:0000313" key="13">
    <source>
        <dbReference type="EMBL" id="SHO63050.1"/>
    </source>
</evidence>
<feature type="domain" description="Glycosyl transferase family 28 C-terminal" evidence="12">
    <location>
        <begin position="191"/>
        <end position="358"/>
    </location>
</feature>
<dbReference type="PANTHER" id="PTHR21015:SF22">
    <property type="entry name" value="GLYCOSYLTRANSFERASE"/>
    <property type="match status" value="1"/>
</dbReference>
<keyword evidence="14" id="KW-1185">Reference proteome</keyword>
<evidence type="ECO:0000256" key="4">
    <source>
        <dbReference type="ARBA" id="ARBA00022679"/>
    </source>
</evidence>
<evidence type="ECO:0000256" key="8">
    <source>
        <dbReference type="ARBA" id="ARBA00023306"/>
    </source>
</evidence>
<dbReference type="RefSeq" id="WP_073626645.1">
    <property type="nucleotide sequence ID" value="NZ_FRXO01000002.1"/>
</dbReference>
<comment type="function">
    <text evidence="10">Cell wall formation. Catalyzes the transfer of a GlcNAc subunit on undecaprenyl-pyrophosphoryl-MurNAc-pentapeptide (lipid intermediate I) to form undecaprenyl-pyrophosphoryl-MurNAc-(pentapeptide)GlcNAc (lipid intermediate II).</text>
</comment>